<dbReference type="EMBL" id="CAAE01000410">
    <property type="protein sequence ID" value="CAF87048.1"/>
    <property type="molecule type" value="Genomic_DNA"/>
</dbReference>
<dbReference type="AlphaFoldDB" id="Q4TJ84"/>
<gene>
    <name evidence="1" type="ORF">GSTENG00001900001</name>
</gene>
<evidence type="ECO:0000313" key="1">
    <source>
        <dbReference type="EMBL" id="CAF87048.1"/>
    </source>
</evidence>
<name>Q4TJ84_TETNG</name>
<reference evidence="1" key="2">
    <citation type="submission" date="2004-02" db="EMBL/GenBank/DDBJ databases">
        <authorList>
            <consortium name="Genoscope"/>
            <consortium name="Whitehead Institute Centre for Genome Research"/>
        </authorList>
    </citation>
    <scope>NUCLEOTIDE SEQUENCE</scope>
</reference>
<protein>
    <submittedName>
        <fullName evidence="1">(spotted green pufferfish) hypothetical protein</fullName>
    </submittedName>
</protein>
<reference evidence="1" key="1">
    <citation type="journal article" date="2004" name="Nature">
        <title>Genome duplication in the teleost fish Tetraodon nigroviridis reveals the early vertebrate proto-karyotype.</title>
        <authorList>
            <person name="Jaillon O."/>
            <person name="Aury J.-M."/>
            <person name="Brunet F."/>
            <person name="Petit J.-L."/>
            <person name="Stange-Thomann N."/>
            <person name="Mauceli E."/>
            <person name="Bouneau L."/>
            <person name="Fischer C."/>
            <person name="Ozouf-Costaz C."/>
            <person name="Bernot A."/>
            <person name="Nicaud S."/>
            <person name="Jaffe D."/>
            <person name="Fisher S."/>
            <person name="Lutfalla G."/>
            <person name="Dossat C."/>
            <person name="Segurens B."/>
            <person name="Dasilva C."/>
            <person name="Salanoubat M."/>
            <person name="Levy M."/>
            <person name="Boudet N."/>
            <person name="Castellano S."/>
            <person name="Anthouard V."/>
            <person name="Jubin C."/>
            <person name="Castelli V."/>
            <person name="Katinka M."/>
            <person name="Vacherie B."/>
            <person name="Biemont C."/>
            <person name="Skalli Z."/>
            <person name="Cattolico L."/>
            <person name="Poulain J."/>
            <person name="De Berardinis V."/>
            <person name="Cruaud C."/>
            <person name="Duprat S."/>
            <person name="Brottier P."/>
            <person name="Coutanceau J.-P."/>
            <person name="Gouzy J."/>
            <person name="Parra G."/>
            <person name="Lardier G."/>
            <person name="Chapple C."/>
            <person name="McKernan K.J."/>
            <person name="McEwan P."/>
            <person name="Bosak S."/>
            <person name="Kellis M."/>
            <person name="Volff J.-N."/>
            <person name="Guigo R."/>
            <person name="Zody M.C."/>
            <person name="Mesirov J."/>
            <person name="Lindblad-Toh K."/>
            <person name="Birren B."/>
            <person name="Nusbaum C."/>
            <person name="Kahn D."/>
            <person name="Robinson-Rechavi M."/>
            <person name="Laudet V."/>
            <person name="Schachter V."/>
            <person name="Quetier F."/>
            <person name="Saurin W."/>
            <person name="Scarpelli C."/>
            <person name="Wincker P."/>
            <person name="Lander E.S."/>
            <person name="Weissenbach J."/>
            <person name="Roest Crollius H."/>
        </authorList>
    </citation>
    <scope>NUCLEOTIDE SEQUENCE [LARGE SCALE GENOMIC DNA]</scope>
</reference>
<feature type="non-terminal residue" evidence="1">
    <location>
        <position position="1"/>
    </location>
</feature>
<organism evidence="1">
    <name type="scientific">Tetraodon nigroviridis</name>
    <name type="common">Spotted green pufferfish</name>
    <name type="synonym">Chelonodon nigroviridis</name>
    <dbReference type="NCBI Taxonomy" id="99883"/>
    <lineage>
        <taxon>Eukaryota</taxon>
        <taxon>Metazoa</taxon>
        <taxon>Chordata</taxon>
        <taxon>Craniata</taxon>
        <taxon>Vertebrata</taxon>
        <taxon>Euteleostomi</taxon>
        <taxon>Actinopterygii</taxon>
        <taxon>Neopterygii</taxon>
        <taxon>Teleostei</taxon>
        <taxon>Neoteleostei</taxon>
        <taxon>Acanthomorphata</taxon>
        <taxon>Eupercaria</taxon>
        <taxon>Tetraodontiformes</taxon>
        <taxon>Tetradontoidea</taxon>
        <taxon>Tetraodontidae</taxon>
        <taxon>Tetraodon</taxon>
    </lineage>
</organism>
<proteinExistence type="predicted"/>
<sequence length="98" mass="11348">NAVHARRLQRSRQPFSHWHQEHFDHHQHGVAELLQRVAQEEAGRGRRLRRLMMEKAGTAGPNCSLLTEKPVWTGKPAVYCNRQMLLWCSSKKQNPSLA</sequence>
<comment type="caution">
    <text evidence="1">The sequence shown here is derived from an EMBL/GenBank/DDBJ whole genome shotgun (WGS) entry which is preliminary data.</text>
</comment>
<accession>Q4TJ84</accession>
<dbReference type="KEGG" id="tng:GSTEN00001900G001"/>